<proteinExistence type="inferred from homology"/>
<evidence type="ECO:0000313" key="16">
    <source>
        <dbReference type="Proteomes" id="UP001596422"/>
    </source>
</evidence>
<reference evidence="16" key="1">
    <citation type="journal article" date="2019" name="Int. J. Syst. Evol. Microbiol.">
        <title>The Global Catalogue of Microorganisms (GCM) 10K type strain sequencing project: providing services to taxonomists for standard genome sequencing and annotation.</title>
        <authorList>
            <consortium name="The Broad Institute Genomics Platform"/>
            <consortium name="The Broad Institute Genome Sequencing Center for Infectious Disease"/>
            <person name="Wu L."/>
            <person name="Ma J."/>
        </authorList>
    </citation>
    <scope>NUCLEOTIDE SEQUENCE [LARGE SCALE GENOMIC DNA]</scope>
    <source>
        <strain evidence="16">NBRC 111756</strain>
    </source>
</reference>
<protein>
    <recommendedName>
        <fullName evidence="11">3-oxo-tetronate kinase</fullName>
        <ecNumber evidence="10">2.7.1.217</ecNumber>
    </recommendedName>
    <alternativeName>
        <fullName evidence="12">3-dehydrotetronate 4-kinase</fullName>
    </alternativeName>
</protein>
<feature type="domain" description="Four-carbon acid sugar kinase nucleotide binding" evidence="14">
    <location>
        <begin position="258"/>
        <end position="414"/>
    </location>
</feature>
<comment type="similarity">
    <text evidence="1">Belongs to the four-carbon acid sugar kinase family.</text>
</comment>
<dbReference type="NCBIfam" id="NF043035">
    <property type="entry name" value="OxoTetrKin"/>
    <property type="match status" value="1"/>
</dbReference>
<keyword evidence="5" id="KW-0067">ATP-binding</keyword>
<evidence type="ECO:0000256" key="2">
    <source>
        <dbReference type="ARBA" id="ARBA00022679"/>
    </source>
</evidence>
<dbReference type="InterPro" id="IPR031475">
    <property type="entry name" value="NBD_C"/>
</dbReference>
<evidence type="ECO:0000313" key="15">
    <source>
        <dbReference type="EMBL" id="MFC6671157.1"/>
    </source>
</evidence>
<comment type="catalytic activity">
    <reaction evidence="8">
        <text>3-dehydro-D-erythronate + ATP = 3-dehydro-4-O-phospho-D-erythronate + ADP + H(+)</text>
        <dbReference type="Rhea" id="RHEA:52556"/>
        <dbReference type="ChEBI" id="CHEBI:15378"/>
        <dbReference type="ChEBI" id="CHEBI:30616"/>
        <dbReference type="ChEBI" id="CHEBI:57958"/>
        <dbReference type="ChEBI" id="CHEBI:136593"/>
        <dbReference type="ChEBI" id="CHEBI:456216"/>
        <dbReference type="EC" id="2.7.1.217"/>
    </reaction>
</comment>
<evidence type="ECO:0000256" key="6">
    <source>
        <dbReference type="ARBA" id="ARBA00023277"/>
    </source>
</evidence>
<evidence type="ECO:0000256" key="3">
    <source>
        <dbReference type="ARBA" id="ARBA00022741"/>
    </source>
</evidence>
<dbReference type="Pfam" id="PF07005">
    <property type="entry name" value="SBD_N"/>
    <property type="match status" value="1"/>
</dbReference>
<dbReference type="Pfam" id="PF17042">
    <property type="entry name" value="NBD_C"/>
    <property type="match status" value="1"/>
</dbReference>
<dbReference type="Gene3D" id="3.40.50.10840">
    <property type="entry name" value="Putative sugar-binding, N-terminal domain"/>
    <property type="match status" value="1"/>
</dbReference>
<dbReference type="InterPro" id="IPR042213">
    <property type="entry name" value="NBD_C_sf"/>
</dbReference>
<comment type="caution">
    <text evidence="15">The sequence shown here is derived from an EMBL/GenBank/DDBJ whole genome shotgun (WGS) entry which is preliminary data.</text>
</comment>
<keyword evidence="16" id="KW-1185">Reference proteome</keyword>
<dbReference type="SUPFAM" id="SSF142764">
    <property type="entry name" value="YgbK-like"/>
    <property type="match status" value="1"/>
</dbReference>
<keyword evidence="4 15" id="KW-0418">Kinase</keyword>
<feature type="domain" description="Four-carbon acid sugar kinase N-terminal" evidence="13">
    <location>
        <begin position="5"/>
        <end position="231"/>
    </location>
</feature>
<dbReference type="EC" id="2.7.1.217" evidence="10"/>
<organism evidence="15 16">
    <name type="scientific">Marinobacterium aestuariivivens</name>
    <dbReference type="NCBI Taxonomy" id="1698799"/>
    <lineage>
        <taxon>Bacteria</taxon>
        <taxon>Pseudomonadati</taxon>
        <taxon>Pseudomonadota</taxon>
        <taxon>Gammaproteobacteria</taxon>
        <taxon>Oceanospirillales</taxon>
        <taxon>Oceanospirillaceae</taxon>
        <taxon>Marinobacterium</taxon>
    </lineage>
</organism>
<accession>A0ABW2A0Z9</accession>
<keyword evidence="6" id="KW-0119">Carbohydrate metabolism</keyword>
<sequence length="422" mass="45084">MSILLGCIADDLTGASDLASFLVSAGMRTVQFVGIPDDSMRVDEVDAVVISLKSRSLPAPEAVESSLLALEWLMKQPCEQFYFKYCSTFDSTPRGNIGPVLDALMARLETSFTIACPALPINGRTQYQGYLFVQGRLLNESGMEQHPLTPMTDANLVRVLAAQSQGPVDLVDITTVRRGSAAVRERFDELAGTDCRYALVDALEQEDLVTIAHACGGLKLVSGGSGLATGLASHLASEGRLNRDIDSATLDAVPGDTVILAGSCSRATLEQVEVFKAVHPSLKLDPLALQEQRQSVAQILDWFDRHRHQSPLMIYASDHPDAIRASQAQLGIATASSLVEETLAAVAHELVRLGVHKFVVAGGETSGAVVKALETRGFRIGRSIAPGVPLMQTLDGTPRLVALKSGNFGGPDFFLSAVEVMQ</sequence>
<evidence type="ECO:0000259" key="13">
    <source>
        <dbReference type="Pfam" id="PF07005"/>
    </source>
</evidence>
<dbReference type="InterPro" id="IPR010737">
    <property type="entry name" value="4-carb_acid_sugar_kinase_N"/>
</dbReference>
<dbReference type="EMBL" id="JBHSWE010000001">
    <property type="protein sequence ID" value="MFC6671157.1"/>
    <property type="molecule type" value="Genomic_DNA"/>
</dbReference>
<keyword evidence="2 15" id="KW-0808">Transferase</keyword>
<evidence type="ECO:0000256" key="12">
    <source>
        <dbReference type="ARBA" id="ARBA00041377"/>
    </source>
</evidence>
<gene>
    <name evidence="15" type="primary">otnK</name>
    <name evidence="15" type="ORF">ACFQDL_14570</name>
</gene>
<evidence type="ECO:0000256" key="4">
    <source>
        <dbReference type="ARBA" id="ARBA00022777"/>
    </source>
</evidence>
<evidence type="ECO:0000256" key="10">
    <source>
        <dbReference type="ARBA" id="ARBA00039095"/>
    </source>
</evidence>
<dbReference type="Proteomes" id="UP001596422">
    <property type="component" value="Unassembled WGS sequence"/>
</dbReference>
<evidence type="ECO:0000256" key="1">
    <source>
        <dbReference type="ARBA" id="ARBA00005715"/>
    </source>
</evidence>
<dbReference type="RefSeq" id="WP_379909667.1">
    <property type="nucleotide sequence ID" value="NZ_JBHSWE010000001.1"/>
</dbReference>
<evidence type="ECO:0000256" key="5">
    <source>
        <dbReference type="ARBA" id="ARBA00022840"/>
    </source>
</evidence>
<keyword evidence="3" id="KW-0547">Nucleotide-binding</keyword>
<evidence type="ECO:0000256" key="9">
    <source>
        <dbReference type="ARBA" id="ARBA00037335"/>
    </source>
</evidence>
<evidence type="ECO:0000256" key="7">
    <source>
        <dbReference type="ARBA" id="ARBA00035898"/>
    </source>
</evidence>
<name>A0ABW2A0Z9_9GAMM</name>
<dbReference type="InterPro" id="IPR050007">
    <property type="entry name" value="OtnK"/>
</dbReference>
<dbReference type="InterPro" id="IPR037051">
    <property type="entry name" value="4-carb_acid_sugar_kinase_N_sf"/>
</dbReference>
<dbReference type="GO" id="GO:0016301">
    <property type="term" value="F:kinase activity"/>
    <property type="evidence" value="ECO:0007669"/>
    <property type="project" value="UniProtKB-KW"/>
</dbReference>
<comment type="function">
    <text evidence="9">Catalyzes the ATP-dependent phosphorylation of 3-oxo-tetronate to 3-oxo-tetronate 4-phosphate.</text>
</comment>
<dbReference type="Gene3D" id="3.40.980.20">
    <property type="entry name" value="Four-carbon acid sugar kinase, nucleotide binding domain"/>
    <property type="match status" value="1"/>
</dbReference>
<comment type="catalytic activity">
    <reaction evidence="7">
        <text>3-dehydro-L-erythronate + ATP = 3-dehydro-4-O-phospho-L-erythronate + ADP + H(+)</text>
        <dbReference type="Rhea" id="RHEA:52552"/>
        <dbReference type="ChEBI" id="CHEBI:15378"/>
        <dbReference type="ChEBI" id="CHEBI:30616"/>
        <dbReference type="ChEBI" id="CHEBI:136592"/>
        <dbReference type="ChEBI" id="CHEBI:136670"/>
        <dbReference type="ChEBI" id="CHEBI:456216"/>
        <dbReference type="EC" id="2.7.1.217"/>
    </reaction>
</comment>
<evidence type="ECO:0000256" key="8">
    <source>
        <dbReference type="ARBA" id="ARBA00036346"/>
    </source>
</evidence>
<evidence type="ECO:0000256" key="11">
    <source>
        <dbReference type="ARBA" id="ARBA00039461"/>
    </source>
</evidence>
<evidence type="ECO:0000259" key="14">
    <source>
        <dbReference type="Pfam" id="PF17042"/>
    </source>
</evidence>